<keyword evidence="5" id="KW-0815">Transposition</keyword>
<evidence type="ECO:0000256" key="10">
    <source>
        <dbReference type="ARBA" id="ARBA00022842"/>
    </source>
</evidence>
<dbReference type="InterPro" id="IPR006564">
    <property type="entry name" value="Znf_PMZ"/>
</dbReference>
<gene>
    <name evidence="21" type="ORF">SASPL_105750</name>
</gene>
<sequence>MDHIDEIDTIDWDNIEIIPLEESQIGAPESLMDEETMFTFVGLTLEKPSDAVEKMNSDPIVNEIVDITVDDHIPNEDTVFHDMEDPPMDVGTVYANMNDFRRAVKQHAIKTQFELGTEKSNPNLFRGFCKAKSCPWSIVARLMKEEKHVKVTLNKGEHFCSSTGRVRTKMASYHWVGEKAISFLKKDPNMGAKKLQNELQEKYVTTINYSTIYAGMQIAREKLYGTWEDSFGNLFNFKAMVELKMPGSVVEIGLKETEDGVYFQRFFCCFKPSINGFLNGCRPYLSVDATALNDRWNGQLASATALDGHNWIFPVAFGLFESETNEEWIWFMEQLKRAIGSPPHLAICSDACKGLENAVKAVFPLVEHRECFFHLMKNFSKRFQGPIFGHMYPVARTFCPIYHEHLMHKMYGANDIVQPFLETYHKLLWMRSKFSEEIKCDYITNNIAEVWNRWVKDLKDLPIAELVDSLRSKFMELYARRRNIGERFEGHTMLPIVVRHLNILSRKLGQLKVKVGGMGEAEVTEITDRHKVIRHVVDLEQHTCSCREWQVSGKPCPHALAVITSRRNPKMEDYLHPYFSVSLFRLAYAGVISPFPDKSQWPSMNPGFKVLPPLHKRAPGRPRKNRIPGCLEGKGNKSRTKGMWQVQCMQCKEFGHRESSAKCVFNGTKKRKSRAKGRPLDGIHTSACQRQEAVEEPMSISVGGDMGHFSSMFNGLARSISSMKKTKNLEDNGDGKEAVKAMAKDAKKNELILRSSGVVNVDGSNNLASVYSKRGEKGVNQDCCIVWEEFGCQEDMIFCGIFDGHGTWGHFVAKNVRDTMPTSLLCNWQETLVEAAVDPDFDLGSQKKLQNFNIWKRSYLKTCAAVDQALENHRKIDAFNSGTTALTIVRQGDNVFLANVGDSRAVLGTPGDNGDMVAVQLTMDFKPNLPQEAERITQCNGRVYSLDEEPGVHRVWLPHEDSPGLAMSRAFGDYCIKDFGVISVPQVIHRHITSKDQFVVLATDGVWDVVSNEEAVQIVWECPERGKAAKRLVERAAYGWRMKRRGIAMDDISAIVLFFHSSSASPHEFELVPMLN</sequence>
<evidence type="ECO:0000256" key="3">
    <source>
        <dbReference type="ARBA" id="ARBA00006702"/>
    </source>
</evidence>
<evidence type="ECO:0000256" key="16">
    <source>
        <dbReference type="ARBA" id="ARBA00048336"/>
    </source>
</evidence>
<feature type="region of interest" description="Disordered" evidence="18">
    <location>
        <begin position="612"/>
        <end position="638"/>
    </location>
</feature>
<evidence type="ECO:0000259" key="20">
    <source>
        <dbReference type="PROSITE" id="PS51746"/>
    </source>
</evidence>
<dbReference type="InterPro" id="IPR036457">
    <property type="entry name" value="PPM-type-like_dom_sf"/>
</dbReference>
<evidence type="ECO:0000256" key="15">
    <source>
        <dbReference type="ARBA" id="ARBA00047761"/>
    </source>
</evidence>
<reference evidence="21" key="2">
    <citation type="submission" date="2020-08" db="EMBL/GenBank/DDBJ databases">
        <title>Plant Genome Project.</title>
        <authorList>
            <person name="Zhang R.-G."/>
        </authorList>
    </citation>
    <scope>NUCLEOTIDE SEQUENCE</scope>
    <source>
        <strain evidence="21">Huo1</strain>
        <tissue evidence="21">Leaf</tissue>
    </source>
</reference>
<dbReference type="SUPFAM" id="SSF81606">
    <property type="entry name" value="PP2C-like"/>
    <property type="match status" value="1"/>
</dbReference>
<evidence type="ECO:0000256" key="11">
    <source>
        <dbReference type="ARBA" id="ARBA00022912"/>
    </source>
</evidence>
<dbReference type="PROSITE" id="PS51746">
    <property type="entry name" value="PPM_2"/>
    <property type="match status" value="1"/>
</dbReference>
<keyword evidence="11" id="KW-0904">Protein phosphatase</keyword>
<dbReference type="SMART" id="SM00332">
    <property type="entry name" value="PP2Cc"/>
    <property type="match status" value="1"/>
</dbReference>
<evidence type="ECO:0000256" key="4">
    <source>
        <dbReference type="ARBA" id="ARBA00013081"/>
    </source>
</evidence>
<keyword evidence="13" id="KW-0233">DNA recombination</keyword>
<feature type="compositionally biased region" description="Basic residues" evidence="18">
    <location>
        <begin position="614"/>
        <end position="626"/>
    </location>
</feature>
<evidence type="ECO:0000256" key="1">
    <source>
        <dbReference type="ARBA" id="ARBA00001936"/>
    </source>
</evidence>
<dbReference type="Pfam" id="PF00481">
    <property type="entry name" value="PP2C"/>
    <property type="match status" value="1"/>
</dbReference>
<evidence type="ECO:0000256" key="13">
    <source>
        <dbReference type="ARBA" id="ARBA00023172"/>
    </source>
</evidence>
<dbReference type="Pfam" id="PF04434">
    <property type="entry name" value="SWIM"/>
    <property type="match status" value="1"/>
</dbReference>
<feature type="domain" description="SWIM-type" evidence="19">
    <location>
        <begin position="535"/>
        <end position="567"/>
    </location>
</feature>
<evidence type="ECO:0000256" key="7">
    <source>
        <dbReference type="ARBA" id="ARBA00022771"/>
    </source>
</evidence>
<dbReference type="InterPro" id="IPR001932">
    <property type="entry name" value="PPM-type_phosphatase-like_dom"/>
</dbReference>
<organism evidence="21">
    <name type="scientific">Salvia splendens</name>
    <name type="common">Scarlet sage</name>
    <dbReference type="NCBI Taxonomy" id="180675"/>
    <lineage>
        <taxon>Eukaryota</taxon>
        <taxon>Viridiplantae</taxon>
        <taxon>Streptophyta</taxon>
        <taxon>Embryophyta</taxon>
        <taxon>Tracheophyta</taxon>
        <taxon>Spermatophyta</taxon>
        <taxon>Magnoliopsida</taxon>
        <taxon>eudicotyledons</taxon>
        <taxon>Gunneridae</taxon>
        <taxon>Pentapetalae</taxon>
        <taxon>asterids</taxon>
        <taxon>lamiids</taxon>
        <taxon>Lamiales</taxon>
        <taxon>Lamiaceae</taxon>
        <taxon>Nepetoideae</taxon>
        <taxon>Mentheae</taxon>
        <taxon>Salviinae</taxon>
        <taxon>Salvia</taxon>
        <taxon>Salvia subgen. Calosphace</taxon>
        <taxon>core Calosphace</taxon>
    </lineage>
</organism>
<reference evidence="21" key="1">
    <citation type="submission" date="2018-01" db="EMBL/GenBank/DDBJ databases">
        <authorList>
            <person name="Mao J.F."/>
        </authorList>
    </citation>
    <scope>NUCLEOTIDE SEQUENCE</scope>
    <source>
        <strain evidence="21">Huo1</strain>
        <tissue evidence="21">Leaf</tissue>
    </source>
</reference>
<dbReference type="FunFam" id="3.60.40.10:FF:000038">
    <property type="entry name" value="Probable protein phosphatase 2C 34"/>
    <property type="match status" value="1"/>
</dbReference>
<comment type="similarity">
    <text evidence="3">Belongs to the PP2C family.</text>
</comment>
<dbReference type="Gene3D" id="3.60.40.10">
    <property type="entry name" value="PPM-type phosphatase domain"/>
    <property type="match status" value="1"/>
</dbReference>
<evidence type="ECO:0000313" key="21">
    <source>
        <dbReference type="EMBL" id="KAG6434128.1"/>
    </source>
</evidence>
<evidence type="ECO:0000256" key="6">
    <source>
        <dbReference type="ARBA" id="ARBA00022723"/>
    </source>
</evidence>
<evidence type="ECO:0000256" key="18">
    <source>
        <dbReference type="SAM" id="MobiDB-lite"/>
    </source>
</evidence>
<dbReference type="GO" id="GO:0004803">
    <property type="term" value="F:transposase activity"/>
    <property type="evidence" value="ECO:0007669"/>
    <property type="project" value="InterPro"/>
</dbReference>
<evidence type="ECO:0000256" key="5">
    <source>
        <dbReference type="ARBA" id="ARBA00022578"/>
    </source>
</evidence>
<keyword evidence="8" id="KW-0378">Hydrolase</keyword>
<keyword evidence="7 17" id="KW-0863">Zinc-finger</keyword>
<dbReference type="GO" id="GO:0009414">
    <property type="term" value="P:response to water deprivation"/>
    <property type="evidence" value="ECO:0007669"/>
    <property type="project" value="UniProtKB-ARBA"/>
</dbReference>
<evidence type="ECO:0000313" key="22">
    <source>
        <dbReference type="Proteomes" id="UP000298416"/>
    </source>
</evidence>
<evidence type="ECO:0000256" key="9">
    <source>
        <dbReference type="ARBA" id="ARBA00022833"/>
    </source>
</evidence>
<evidence type="ECO:0000256" key="12">
    <source>
        <dbReference type="ARBA" id="ARBA00023125"/>
    </source>
</evidence>
<dbReference type="EC" id="3.1.3.16" evidence="4"/>
<comment type="cofactor">
    <cofactor evidence="1">
        <name>Mn(2+)</name>
        <dbReference type="ChEBI" id="CHEBI:29035"/>
    </cofactor>
</comment>
<keyword evidence="12" id="KW-0238">DNA-binding</keyword>
<protein>
    <recommendedName>
        <fullName evidence="4">protein-serine/threonine phosphatase</fullName>
        <ecNumber evidence="4">3.1.3.16</ecNumber>
    </recommendedName>
</protein>
<dbReference type="PANTHER" id="PTHR31973:SF195">
    <property type="entry name" value="MUDR FAMILY TRANSPOSASE"/>
    <property type="match status" value="1"/>
</dbReference>
<dbReference type="SMART" id="SM00575">
    <property type="entry name" value="ZnF_PMZ"/>
    <property type="match status" value="1"/>
</dbReference>
<dbReference type="GO" id="GO:0003677">
    <property type="term" value="F:DNA binding"/>
    <property type="evidence" value="ECO:0007669"/>
    <property type="project" value="UniProtKB-KW"/>
</dbReference>
<dbReference type="AlphaFoldDB" id="A0A8X9AA99"/>
<comment type="catalytic activity">
    <reaction evidence="15">
        <text>O-phospho-L-seryl-[protein] + H2O = L-seryl-[protein] + phosphate</text>
        <dbReference type="Rhea" id="RHEA:20629"/>
        <dbReference type="Rhea" id="RHEA-COMP:9863"/>
        <dbReference type="Rhea" id="RHEA-COMP:11604"/>
        <dbReference type="ChEBI" id="CHEBI:15377"/>
        <dbReference type="ChEBI" id="CHEBI:29999"/>
        <dbReference type="ChEBI" id="CHEBI:43474"/>
        <dbReference type="ChEBI" id="CHEBI:83421"/>
        <dbReference type="EC" id="3.1.3.16"/>
    </reaction>
</comment>
<dbReference type="InterPro" id="IPR004332">
    <property type="entry name" value="Transposase_MuDR"/>
</dbReference>
<comment type="cofactor">
    <cofactor evidence="2">
        <name>Mg(2+)</name>
        <dbReference type="ChEBI" id="CHEBI:18420"/>
    </cofactor>
</comment>
<dbReference type="Pfam" id="PF03108">
    <property type="entry name" value="DBD_Tnp_Mut"/>
    <property type="match status" value="1"/>
</dbReference>
<evidence type="ECO:0000256" key="8">
    <source>
        <dbReference type="ARBA" id="ARBA00022801"/>
    </source>
</evidence>
<name>A0A8X9AA99_SALSN</name>
<keyword evidence="6" id="KW-0479">Metal-binding</keyword>
<dbReference type="GO" id="GO:0008270">
    <property type="term" value="F:zinc ion binding"/>
    <property type="evidence" value="ECO:0007669"/>
    <property type="project" value="UniProtKB-KW"/>
</dbReference>
<dbReference type="InterPro" id="IPR018289">
    <property type="entry name" value="MULE_transposase_dom"/>
</dbReference>
<keyword evidence="9" id="KW-0862">Zinc</keyword>
<dbReference type="EMBL" id="PNBA02000002">
    <property type="protein sequence ID" value="KAG6434128.1"/>
    <property type="molecule type" value="Genomic_DNA"/>
</dbReference>
<dbReference type="CDD" id="cd00143">
    <property type="entry name" value="PP2Cc"/>
    <property type="match status" value="1"/>
</dbReference>
<dbReference type="Proteomes" id="UP000298416">
    <property type="component" value="Unassembled WGS sequence"/>
</dbReference>
<dbReference type="GO" id="GO:0006313">
    <property type="term" value="P:DNA transposition"/>
    <property type="evidence" value="ECO:0007669"/>
    <property type="project" value="InterPro"/>
</dbReference>
<evidence type="ECO:0000256" key="2">
    <source>
        <dbReference type="ARBA" id="ARBA00001946"/>
    </source>
</evidence>
<dbReference type="PROSITE" id="PS50966">
    <property type="entry name" value="ZF_SWIM"/>
    <property type="match status" value="1"/>
</dbReference>
<keyword evidence="22" id="KW-1185">Reference proteome</keyword>
<dbReference type="Pfam" id="PF10551">
    <property type="entry name" value="MULE"/>
    <property type="match status" value="1"/>
</dbReference>
<feature type="domain" description="PPM-type phosphatase" evidence="20">
    <location>
        <begin position="767"/>
        <end position="1059"/>
    </location>
</feature>
<dbReference type="InterPro" id="IPR007527">
    <property type="entry name" value="Znf_SWIM"/>
</dbReference>
<dbReference type="PANTHER" id="PTHR31973">
    <property type="entry name" value="POLYPROTEIN, PUTATIVE-RELATED"/>
    <property type="match status" value="1"/>
</dbReference>
<dbReference type="PROSITE" id="PS01007">
    <property type="entry name" value="TRANSPOSASE_MUTATOR"/>
    <property type="match status" value="1"/>
</dbReference>
<proteinExistence type="inferred from homology"/>
<accession>A0A8X9AA99</accession>
<dbReference type="GO" id="GO:0045926">
    <property type="term" value="P:negative regulation of growth"/>
    <property type="evidence" value="ECO:0007669"/>
    <property type="project" value="UniProtKB-ARBA"/>
</dbReference>
<keyword evidence="14" id="KW-0464">Manganese</keyword>
<evidence type="ECO:0000256" key="17">
    <source>
        <dbReference type="PROSITE-ProRule" id="PRU00325"/>
    </source>
</evidence>
<evidence type="ECO:0000259" key="19">
    <source>
        <dbReference type="PROSITE" id="PS50966"/>
    </source>
</evidence>
<dbReference type="InterPro" id="IPR001207">
    <property type="entry name" value="Transposase_mutator"/>
</dbReference>
<comment type="caution">
    <text evidence="21">The sequence shown here is derived from an EMBL/GenBank/DDBJ whole genome shotgun (WGS) entry which is preliminary data.</text>
</comment>
<dbReference type="GO" id="GO:0004722">
    <property type="term" value="F:protein serine/threonine phosphatase activity"/>
    <property type="evidence" value="ECO:0007669"/>
    <property type="project" value="UniProtKB-EC"/>
</dbReference>
<evidence type="ECO:0000256" key="14">
    <source>
        <dbReference type="ARBA" id="ARBA00023211"/>
    </source>
</evidence>
<keyword evidence="10" id="KW-0460">Magnesium</keyword>
<comment type="catalytic activity">
    <reaction evidence="16">
        <text>O-phospho-L-threonyl-[protein] + H2O = L-threonyl-[protein] + phosphate</text>
        <dbReference type="Rhea" id="RHEA:47004"/>
        <dbReference type="Rhea" id="RHEA-COMP:11060"/>
        <dbReference type="Rhea" id="RHEA-COMP:11605"/>
        <dbReference type="ChEBI" id="CHEBI:15377"/>
        <dbReference type="ChEBI" id="CHEBI:30013"/>
        <dbReference type="ChEBI" id="CHEBI:43474"/>
        <dbReference type="ChEBI" id="CHEBI:61977"/>
        <dbReference type="EC" id="3.1.3.16"/>
    </reaction>
</comment>